<sequence length="95" mass="10590">MESEINCSELCDSFPGQGLDRRPLQDLCGTTIVSEQSWDVRDAQIYLFCGTSSHYSSKTSSSLSPVLLGVVWTFLSCGLLLIVFFLAFTIRCRKN</sequence>
<keyword evidence="1" id="KW-0812">Transmembrane</keyword>
<name>A0A8J6DVC0_GALPY</name>
<accession>A0A8J6DVC0</accession>
<keyword evidence="2" id="KW-0675">Receptor</keyword>
<proteinExistence type="predicted"/>
<organism evidence="2 3">
    <name type="scientific">Galemys pyrenaicus</name>
    <name type="common">Iberian desman</name>
    <name type="synonym">Pyrenean desman</name>
    <dbReference type="NCBI Taxonomy" id="202257"/>
    <lineage>
        <taxon>Eukaryota</taxon>
        <taxon>Metazoa</taxon>
        <taxon>Chordata</taxon>
        <taxon>Craniata</taxon>
        <taxon>Vertebrata</taxon>
        <taxon>Euteleostomi</taxon>
        <taxon>Mammalia</taxon>
        <taxon>Eutheria</taxon>
        <taxon>Laurasiatheria</taxon>
        <taxon>Eulipotyphla</taxon>
        <taxon>Talpidae</taxon>
        <taxon>Galemys</taxon>
    </lineage>
</organism>
<keyword evidence="1" id="KW-1133">Transmembrane helix</keyword>
<feature type="non-terminal residue" evidence="2">
    <location>
        <position position="1"/>
    </location>
</feature>
<feature type="transmembrane region" description="Helical" evidence="1">
    <location>
        <begin position="66"/>
        <end position="90"/>
    </location>
</feature>
<dbReference type="EMBL" id="JAGFMF010011454">
    <property type="protein sequence ID" value="KAG8522039.1"/>
    <property type="molecule type" value="Genomic_DNA"/>
</dbReference>
<dbReference type="AlphaFoldDB" id="A0A8J6DVC0"/>
<dbReference type="Proteomes" id="UP000700334">
    <property type="component" value="Unassembled WGS sequence"/>
</dbReference>
<reference evidence="2" key="1">
    <citation type="journal article" date="2021" name="Evol. Appl.">
        <title>The genome of the Pyrenean desman and the effects of bottlenecks and inbreeding on the genomic landscape of an endangered species.</title>
        <authorList>
            <person name="Escoda L."/>
            <person name="Castresana J."/>
        </authorList>
    </citation>
    <scope>NUCLEOTIDE SEQUENCE</scope>
    <source>
        <strain evidence="2">IBE-C5619</strain>
    </source>
</reference>
<keyword evidence="1" id="KW-0472">Membrane</keyword>
<protein>
    <submittedName>
        <fullName evidence="2">Putative G-protein coupled receptor 156</fullName>
    </submittedName>
</protein>
<gene>
    <name evidence="2" type="ORF">J0S82_015001</name>
</gene>
<comment type="caution">
    <text evidence="2">The sequence shown here is derived from an EMBL/GenBank/DDBJ whole genome shotgun (WGS) entry which is preliminary data.</text>
</comment>
<keyword evidence="3" id="KW-1185">Reference proteome</keyword>
<evidence type="ECO:0000313" key="2">
    <source>
        <dbReference type="EMBL" id="KAG8522039.1"/>
    </source>
</evidence>
<evidence type="ECO:0000313" key="3">
    <source>
        <dbReference type="Proteomes" id="UP000700334"/>
    </source>
</evidence>
<evidence type="ECO:0000256" key="1">
    <source>
        <dbReference type="SAM" id="Phobius"/>
    </source>
</evidence>